<dbReference type="InterPro" id="IPR050454">
    <property type="entry name" value="RTT106/SSRP1_HistChap/FACT"/>
</dbReference>
<evidence type="ECO:0000259" key="4">
    <source>
        <dbReference type="SMART" id="SM01287"/>
    </source>
</evidence>
<accession>A0A067T1X3</accession>
<dbReference type="Pfam" id="PF08512">
    <property type="entry name" value="Rttp106-like_middle"/>
    <property type="match status" value="1"/>
</dbReference>
<dbReference type="SUPFAM" id="SSF50729">
    <property type="entry name" value="PH domain-like"/>
    <property type="match status" value="1"/>
</dbReference>
<evidence type="ECO:0000256" key="2">
    <source>
        <dbReference type="ARBA" id="ARBA00025370"/>
    </source>
</evidence>
<evidence type="ECO:0000256" key="3">
    <source>
        <dbReference type="SAM" id="MobiDB-lite"/>
    </source>
</evidence>
<dbReference type="PANTHER" id="PTHR45849:SF3">
    <property type="entry name" value="HISTONE CHAPERONE RTT106"/>
    <property type="match status" value="1"/>
</dbReference>
<dbReference type="InterPro" id="IPR011993">
    <property type="entry name" value="PH-like_dom_sf"/>
</dbReference>
<reference evidence="6" key="1">
    <citation type="journal article" date="2014" name="Proc. Natl. Acad. Sci. U.S.A.">
        <title>Extensive sampling of basidiomycete genomes demonstrates inadequacy of the white-rot/brown-rot paradigm for wood decay fungi.</title>
        <authorList>
            <person name="Riley R."/>
            <person name="Salamov A.A."/>
            <person name="Brown D.W."/>
            <person name="Nagy L.G."/>
            <person name="Floudas D."/>
            <person name="Held B.W."/>
            <person name="Levasseur A."/>
            <person name="Lombard V."/>
            <person name="Morin E."/>
            <person name="Otillar R."/>
            <person name="Lindquist E.A."/>
            <person name="Sun H."/>
            <person name="LaButti K.M."/>
            <person name="Schmutz J."/>
            <person name="Jabbour D."/>
            <person name="Luo H."/>
            <person name="Baker S.E."/>
            <person name="Pisabarro A.G."/>
            <person name="Walton J.D."/>
            <person name="Blanchette R.A."/>
            <person name="Henrissat B."/>
            <person name="Martin F."/>
            <person name="Cullen D."/>
            <person name="Hibbett D.S."/>
            <person name="Grigoriev I.V."/>
        </authorList>
    </citation>
    <scope>NUCLEOTIDE SEQUENCE [LARGE SCALE GENOMIC DNA]</scope>
    <source>
        <strain evidence="6">CBS 339.88</strain>
    </source>
</reference>
<evidence type="ECO:0000313" key="6">
    <source>
        <dbReference type="Proteomes" id="UP000027222"/>
    </source>
</evidence>
<dbReference type="InterPro" id="IPR013719">
    <property type="entry name" value="RTT106/SPT16-like_middle_dom"/>
</dbReference>
<dbReference type="SMART" id="SM01287">
    <property type="entry name" value="Rtt106"/>
    <property type="match status" value="1"/>
</dbReference>
<feature type="region of interest" description="Disordered" evidence="3">
    <location>
        <begin position="61"/>
        <end position="111"/>
    </location>
</feature>
<comment type="similarity">
    <text evidence="1">Belongs to the RTT106 family.</text>
</comment>
<name>A0A067T1X3_GALM3</name>
<dbReference type="AlphaFoldDB" id="A0A067T1X3"/>
<dbReference type="Proteomes" id="UP000027222">
    <property type="component" value="Unassembled WGS sequence"/>
</dbReference>
<comment type="function">
    <text evidence="2">Component of the FACT complex, a general chromatin factor that acts to reorganize nucleosomes. The FACT complex is involved in multiple processes that require DNA as a template such as mRNA elongation, DNA replication and DNA repair. During transcription elongation the FACT complex acts as a histone chaperone that both destabilizes and restores nucleosomal structure. It facilitates the passage of RNA polymerase II and transcription by promoting the dissociation of one histone H2A-H2B dimer from the nucleosome, then subsequently promotes the reestablishment of the nucleosome following the passage of RNA polymerase II.</text>
</comment>
<feature type="region of interest" description="Disordered" evidence="3">
    <location>
        <begin position="532"/>
        <end position="553"/>
    </location>
</feature>
<evidence type="ECO:0000256" key="1">
    <source>
        <dbReference type="ARBA" id="ARBA00006159"/>
    </source>
</evidence>
<feature type="region of interest" description="Disordered" evidence="3">
    <location>
        <begin position="374"/>
        <end position="513"/>
    </location>
</feature>
<feature type="compositionally biased region" description="Acidic residues" evidence="3">
    <location>
        <begin position="539"/>
        <end position="553"/>
    </location>
</feature>
<dbReference type="HOGENOM" id="CLU_020806_0_0_1"/>
<dbReference type="OrthoDB" id="75754at2759"/>
<protein>
    <recommendedName>
        <fullName evidence="4">Histone chaperone RTT106/FACT complex subunit SPT16-like middle domain-containing protein</fullName>
    </recommendedName>
</protein>
<feature type="domain" description="Histone chaperone RTT106/FACT complex subunit SPT16-like middle" evidence="4">
    <location>
        <begin position="268"/>
        <end position="378"/>
    </location>
</feature>
<dbReference type="STRING" id="685588.A0A067T1X3"/>
<keyword evidence="6" id="KW-1185">Reference proteome</keyword>
<dbReference type="Gene3D" id="2.30.29.30">
    <property type="entry name" value="Pleckstrin-homology domain (PH domain)/Phosphotyrosine-binding domain (PTB)"/>
    <property type="match status" value="1"/>
</dbReference>
<gene>
    <name evidence="5" type="ORF">GALMADRAFT_250611</name>
</gene>
<proteinExistence type="inferred from homology"/>
<feature type="compositionally biased region" description="Acidic residues" evidence="3">
    <location>
        <begin position="432"/>
        <end position="447"/>
    </location>
</feature>
<dbReference type="EMBL" id="KL142384">
    <property type="protein sequence ID" value="KDR73924.1"/>
    <property type="molecule type" value="Genomic_DNA"/>
</dbReference>
<evidence type="ECO:0000313" key="5">
    <source>
        <dbReference type="EMBL" id="KDR73924.1"/>
    </source>
</evidence>
<sequence>MPTLPTEVAGKLRSLCTSSTNESVLENLVRLLVGADVAPDASKSVQEQWSEKQTAARAVITGLLPPPAPEKKRSREDELDDDSQQPKKPRLGAPNGAATPTPVHTGPPIFSLHAISTTSPVRKKVDITIHSDAIALTHPASGAVEGTVPLTALRRAFIVPTRGKSKPHWTVILLSSDIPDKSKPGAGTSSENQQVIFGVDATTSTAFTTTIYTPTSEPSATTHPKGTPTLPFLRQFLSKLNTPLIEPSVAVFKSACPGIGSNANRDGVPGVEGYRAAKPGSLWFAAEGILWGESKPCEFWAVGDLLGKTEGEGLRVVGAGRTCSVVLTRRSSAIDGDEEDGEGEDVGEETEFGMVDSKEREGIYEWVRNHRHLFGRNGASGSGSGSAAKGKGKETEEEEEGGSSPAPKTKTKTKPKPQYSGPLTIRTLQEGSDSEDEDFAASDSDLDGSERMSSDSSSDEDGDEAGGGGDGGRENEVGSEEDGEGDDDDEEAAAEDEEGELDPARHPLLRPGAMPRMSKAALEMAVGIVEDAFMGGRDEPEEEGEDEMDELDD</sequence>
<feature type="compositionally biased region" description="Acidic residues" evidence="3">
    <location>
        <begin position="477"/>
        <end position="501"/>
    </location>
</feature>
<dbReference type="GO" id="GO:0031491">
    <property type="term" value="F:nucleosome binding"/>
    <property type="evidence" value="ECO:0007669"/>
    <property type="project" value="TreeGrafter"/>
</dbReference>
<dbReference type="PANTHER" id="PTHR45849">
    <property type="entry name" value="FACT COMPLEX SUBUNIT SSRP1"/>
    <property type="match status" value="1"/>
</dbReference>
<organism evidence="5 6">
    <name type="scientific">Galerina marginata (strain CBS 339.88)</name>
    <dbReference type="NCBI Taxonomy" id="685588"/>
    <lineage>
        <taxon>Eukaryota</taxon>
        <taxon>Fungi</taxon>
        <taxon>Dikarya</taxon>
        <taxon>Basidiomycota</taxon>
        <taxon>Agaricomycotina</taxon>
        <taxon>Agaricomycetes</taxon>
        <taxon>Agaricomycetidae</taxon>
        <taxon>Agaricales</taxon>
        <taxon>Agaricineae</taxon>
        <taxon>Strophariaceae</taxon>
        <taxon>Galerina</taxon>
    </lineage>
</organism>
<dbReference type="GO" id="GO:0042393">
    <property type="term" value="F:histone binding"/>
    <property type="evidence" value="ECO:0007669"/>
    <property type="project" value="TreeGrafter"/>
</dbReference>